<dbReference type="SUPFAM" id="SSF102816">
    <property type="entry name" value="Putative dsDNA mimic"/>
    <property type="match status" value="1"/>
</dbReference>
<gene>
    <name evidence="1" type="ORF">CWC19_21345</name>
</gene>
<reference evidence="1 2" key="1">
    <citation type="submission" date="2018-01" db="EMBL/GenBank/DDBJ databases">
        <authorList>
            <person name="Paulsen S."/>
            <person name="Gram L.K."/>
        </authorList>
    </citation>
    <scope>NUCLEOTIDE SEQUENCE [LARGE SCALE GENOMIC DNA]</scope>
    <source>
        <strain evidence="1 2">S3790</strain>
    </source>
</reference>
<name>A0A5S3USD5_9GAMM</name>
<dbReference type="AlphaFoldDB" id="A0A5S3USD5"/>
<protein>
    <submittedName>
        <fullName evidence="1">DUF440 domain-containing protein</fullName>
    </submittedName>
</protein>
<dbReference type="Pfam" id="PF04269">
    <property type="entry name" value="DUF440"/>
    <property type="match status" value="1"/>
</dbReference>
<dbReference type="InterPro" id="IPR036763">
    <property type="entry name" value="Put_dsDNA_mimic_sf"/>
</dbReference>
<evidence type="ECO:0000313" key="1">
    <source>
        <dbReference type="EMBL" id="TMO59486.1"/>
    </source>
</evidence>
<organism evidence="1 2">
    <name type="scientific">Pseudoalteromonas aurantia</name>
    <dbReference type="NCBI Taxonomy" id="43654"/>
    <lineage>
        <taxon>Bacteria</taxon>
        <taxon>Pseudomonadati</taxon>
        <taxon>Pseudomonadota</taxon>
        <taxon>Gammaproteobacteria</taxon>
        <taxon>Alteromonadales</taxon>
        <taxon>Pseudoalteromonadaceae</taxon>
        <taxon>Pseudoalteromonas</taxon>
    </lineage>
</organism>
<feature type="non-terminal residue" evidence="1">
    <location>
        <position position="1"/>
    </location>
</feature>
<accession>A0A5S3USD5</accession>
<dbReference type="Gene3D" id="3.10.450.140">
    <property type="entry name" value="dsDNA mimic, putative"/>
    <property type="match status" value="1"/>
</dbReference>
<evidence type="ECO:0000313" key="2">
    <source>
        <dbReference type="Proteomes" id="UP000307217"/>
    </source>
</evidence>
<dbReference type="Proteomes" id="UP000307217">
    <property type="component" value="Unassembled WGS sequence"/>
</dbReference>
<comment type="caution">
    <text evidence="1">The sequence shown here is derived from an EMBL/GenBank/DDBJ whole genome shotgun (WGS) entry which is preliminary data.</text>
</comment>
<dbReference type="InterPro" id="IPR007376">
    <property type="entry name" value="dsDNA_mimic_put"/>
</dbReference>
<sequence length="26" mass="3102">NEDLVFARVLISRDKDAPFCHVIWKE</sequence>
<proteinExistence type="predicted"/>
<dbReference type="EMBL" id="PNBX01000236">
    <property type="protein sequence ID" value="TMO59486.1"/>
    <property type="molecule type" value="Genomic_DNA"/>
</dbReference>
<reference evidence="2" key="2">
    <citation type="submission" date="2019-06" db="EMBL/GenBank/DDBJ databases">
        <title>Co-occurence of chitin degradation, pigmentation and bioactivity in marine Pseudoalteromonas.</title>
        <authorList>
            <person name="Sonnenschein E.C."/>
            <person name="Bech P.K."/>
        </authorList>
    </citation>
    <scope>NUCLEOTIDE SEQUENCE [LARGE SCALE GENOMIC DNA]</scope>
    <source>
        <strain evidence="2">S3790</strain>
    </source>
</reference>